<proteinExistence type="predicted"/>
<feature type="domain" description="Transposase IS701-like DDE" evidence="2">
    <location>
        <begin position="24"/>
        <end position="247"/>
    </location>
</feature>
<organism evidence="3 4">
    <name type="scientific">Streptomyces actuosus</name>
    <dbReference type="NCBI Taxonomy" id="1885"/>
    <lineage>
        <taxon>Bacteria</taxon>
        <taxon>Bacillati</taxon>
        <taxon>Actinomycetota</taxon>
        <taxon>Actinomycetes</taxon>
        <taxon>Kitasatosporales</taxon>
        <taxon>Streptomycetaceae</taxon>
        <taxon>Streptomyces</taxon>
    </lineage>
</organism>
<dbReference type="SUPFAM" id="SSF53098">
    <property type="entry name" value="Ribonuclease H-like"/>
    <property type="match status" value="1"/>
</dbReference>
<evidence type="ECO:0000313" key="4">
    <source>
        <dbReference type="Proteomes" id="UP000788262"/>
    </source>
</evidence>
<evidence type="ECO:0000313" key="3">
    <source>
        <dbReference type="EMBL" id="MBN0049137.1"/>
    </source>
</evidence>
<accession>A0ABS2W138</accession>
<feature type="region of interest" description="Disordered" evidence="1">
    <location>
        <begin position="395"/>
        <end position="426"/>
    </location>
</feature>
<comment type="caution">
    <text evidence="3">The sequence shown here is derived from an EMBL/GenBank/DDBJ whole genome shotgun (WGS) entry which is preliminary data.</text>
</comment>
<gene>
    <name evidence="3" type="ORF">JS756_34700</name>
</gene>
<dbReference type="Pfam" id="PF13546">
    <property type="entry name" value="DDE_5"/>
    <property type="match status" value="1"/>
</dbReference>
<dbReference type="NCBIfam" id="NF033540">
    <property type="entry name" value="transpos_IS701"/>
    <property type="match status" value="1"/>
</dbReference>
<dbReference type="PANTHER" id="PTHR33627:SF1">
    <property type="entry name" value="TRANSPOSASE"/>
    <property type="match status" value="1"/>
</dbReference>
<dbReference type="EMBL" id="JAFFZS010000061">
    <property type="protein sequence ID" value="MBN0049137.1"/>
    <property type="molecule type" value="Genomic_DNA"/>
</dbReference>
<evidence type="ECO:0000259" key="2">
    <source>
        <dbReference type="Pfam" id="PF13546"/>
    </source>
</evidence>
<name>A0ABS2W138_STRAS</name>
<dbReference type="Proteomes" id="UP000788262">
    <property type="component" value="Unassembled WGS sequence"/>
</dbReference>
<dbReference type="PANTHER" id="PTHR33627">
    <property type="entry name" value="TRANSPOSASE"/>
    <property type="match status" value="1"/>
</dbReference>
<sequence length="448" mass="49516">MTERRTCPPAPGPLEAYAARFDDLFLNLAQRRGFREYLTGLLAPRDRNKTLTCLAGAEPVLGAGLPSVQRLQYFLSEARWDGEQVNARRLELLPADPACAPHEAGVIVIDDSGDRKDGTATAHVGRQWLGRLGKTDNGVVTVTTVWTDGRIYYPLHAQPYTPAHHFARGRADPDFRTKPQIAAALAAHGKEAGFTCRAVVADCAYSVSDDWYLALREAHLPYVVHLKPHRGTWARADQPHTPIDAAHSLAWQDAEHPGDWTPAERHFRDGHTETWWAADATLGGWHPHGPCRLVVATTDPATLPEKATWYLATNLPHPDAPHAATSLHPPADLAEIVRLYGLRPWIEQSYKQIKDELGWADFQVRSDRAIRHHQTLVNCAFSFCWDQWFAPPGPLDTTAPDPCPDDRPERGTSRTPPAPTALLDRGVTRGPLLAHPGYHPATLVAGLD</sequence>
<keyword evidence="4" id="KW-1185">Reference proteome</keyword>
<protein>
    <submittedName>
        <fullName evidence="3">IS701 family transposase</fullName>
    </submittedName>
</protein>
<evidence type="ECO:0000256" key="1">
    <source>
        <dbReference type="SAM" id="MobiDB-lite"/>
    </source>
</evidence>
<dbReference type="InterPro" id="IPR039365">
    <property type="entry name" value="IS701-like"/>
</dbReference>
<reference evidence="3 4" key="1">
    <citation type="submission" date="2021-02" db="EMBL/GenBank/DDBJ databases">
        <title>Whole genome sequencing of Streptomyces actuosus VRA1.</title>
        <authorList>
            <person name="Sen G."/>
            <person name="Sen A."/>
        </authorList>
    </citation>
    <scope>NUCLEOTIDE SEQUENCE [LARGE SCALE GENOMIC DNA]</scope>
    <source>
        <strain evidence="3 4">VRA1</strain>
    </source>
</reference>
<dbReference type="InterPro" id="IPR038721">
    <property type="entry name" value="IS701-like_DDE_dom"/>
</dbReference>
<dbReference type="InterPro" id="IPR012337">
    <property type="entry name" value="RNaseH-like_sf"/>
</dbReference>